<gene>
    <name evidence="7" type="primary">cbiE</name>
    <name evidence="7" type="ORF">IQ241_09215</name>
</gene>
<evidence type="ECO:0000259" key="6">
    <source>
        <dbReference type="Pfam" id="PF00590"/>
    </source>
</evidence>
<dbReference type="RefSeq" id="WP_193906281.1">
    <property type="nucleotide sequence ID" value="NZ_JADEXG010000017.1"/>
</dbReference>
<dbReference type="NCBIfam" id="TIGR02467">
    <property type="entry name" value="CbiE"/>
    <property type="match status" value="1"/>
</dbReference>
<dbReference type="InterPro" id="IPR012818">
    <property type="entry name" value="CbiE"/>
</dbReference>
<dbReference type="NCBIfam" id="TIGR02469">
    <property type="entry name" value="CbiT"/>
    <property type="match status" value="1"/>
</dbReference>
<dbReference type="GO" id="GO:0009236">
    <property type="term" value="P:cobalamin biosynthetic process"/>
    <property type="evidence" value="ECO:0007669"/>
    <property type="project" value="UniProtKB-UniPathway"/>
</dbReference>
<protein>
    <submittedName>
        <fullName evidence="7">Precorrin-6y C5,15-methyltransferase (Decarboxylating) subunit CbiE</fullName>
    </submittedName>
</protein>
<keyword evidence="4" id="KW-0808">Transferase</keyword>
<dbReference type="Gene3D" id="3.40.1010.10">
    <property type="entry name" value="Cobalt-precorrin-4 Transmethylase, Domain 1"/>
    <property type="match status" value="1"/>
</dbReference>
<keyword evidence="5" id="KW-0949">S-adenosyl-L-methionine</keyword>
<organism evidence="7 8">
    <name type="scientific">Vasconcelosia minhoensis LEGE 07310</name>
    <dbReference type="NCBI Taxonomy" id="915328"/>
    <lineage>
        <taxon>Bacteria</taxon>
        <taxon>Bacillati</taxon>
        <taxon>Cyanobacteriota</taxon>
        <taxon>Cyanophyceae</taxon>
        <taxon>Nodosilineales</taxon>
        <taxon>Cymatolegaceae</taxon>
        <taxon>Vasconcelosia</taxon>
        <taxon>Vasconcelosia minhoensis</taxon>
    </lineage>
</organism>
<dbReference type="Pfam" id="PF00590">
    <property type="entry name" value="TP_methylase"/>
    <property type="match status" value="1"/>
</dbReference>
<dbReference type="GO" id="GO:0008276">
    <property type="term" value="F:protein methyltransferase activity"/>
    <property type="evidence" value="ECO:0007669"/>
    <property type="project" value="InterPro"/>
</dbReference>
<evidence type="ECO:0000256" key="2">
    <source>
        <dbReference type="ARBA" id="ARBA00022573"/>
    </source>
</evidence>
<dbReference type="CDD" id="cd11644">
    <property type="entry name" value="Precorrin-6Y-MT"/>
    <property type="match status" value="1"/>
</dbReference>
<reference evidence="7" key="1">
    <citation type="submission" date="2020-10" db="EMBL/GenBank/DDBJ databases">
        <authorList>
            <person name="Castelo-Branco R."/>
            <person name="Eusebio N."/>
            <person name="Adriana R."/>
            <person name="Vieira A."/>
            <person name="Brugerolle De Fraissinette N."/>
            <person name="Rezende De Castro R."/>
            <person name="Schneider M.P."/>
            <person name="Vasconcelos V."/>
            <person name="Leao P.N."/>
        </authorList>
    </citation>
    <scope>NUCLEOTIDE SEQUENCE</scope>
    <source>
        <strain evidence="7">LEGE 07310</strain>
    </source>
</reference>
<evidence type="ECO:0000256" key="5">
    <source>
        <dbReference type="ARBA" id="ARBA00022691"/>
    </source>
</evidence>
<evidence type="ECO:0000256" key="1">
    <source>
        <dbReference type="ARBA" id="ARBA00004953"/>
    </source>
</evidence>
<name>A0A8J7AM18_9CYAN</name>
<dbReference type="Proteomes" id="UP000636505">
    <property type="component" value="Unassembled WGS sequence"/>
</dbReference>
<sequence length="421" mass="45834">MTAPVQLIQVVGIGLNGAESLALAEQQRVEQAELLIGSDRHLAYFPNHAAEKWRLADFQSLFEALKARLATASPPRTVILTSGDPLFFGLGRLLLAQFPAEQLAFHPHPSSVQLAFSRLKLPWQDAHVVSVHGRSPEALVQALKRGTNKIAVLTDSDHTPAAIAALLLDLELPFEYRIWVCENLGGEAERVQFYELNDLRHRSFAPLNVVVLLRQIASTSPVHLPLIGLPDAAFLSFEDRPGLITKREVRLLILGAIAPLPGQTIWDIGAGTGSVSIEIARLCPTAHLYAIEQTAMGTALIQQNAQRLGTPNLTVVSGRAPAVLRSLPSPDRAFIGGSQGELDVILDSLAHRLSAEGRIVIALATLEHLAQLTRWIERSGLNWQHQLLQINLARSVAVGPLTRLSPLNPVMLSTLFKPAQE</sequence>
<comment type="pathway">
    <text evidence="1">Cofactor biosynthesis; adenosylcobalamin biosynthesis.</text>
</comment>
<accession>A0A8J7AM18</accession>
<dbReference type="CDD" id="cd02440">
    <property type="entry name" value="AdoMet_MTases"/>
    <property type="match status" value="1"/>
</dbReference>
<dbReference type="UniPathway" id="UPA00148"/>
<keyword evidence="2" id="KW-0169">Cobalamin biosynthesis</keyword>
<evidence type="ECO:0000256" key="4">
    <source>
        <dbReference type="ARBA" id="ARBA00022679"/>
    </source>
</evidence>
<dbReference type="SUPFAM" id="SSF53335">
    <property type="entry name" value="S-adenosyl-L-methionine-dependent methyltransferases"/>
    <property type="match status" value="1"/>
</dbReference>
<feature type="domain" description="Tetrapyrrole methylase" evidence="6">
    <location>
        <begin position="10"/>
        <end position="196"/>
    </location>
</feature>
<evidence type="ECO:0000313" key="7">
    <source>
        <dbReference type="EMBL" id="MBE9077475.1"/>
    </source>
</evidence>
<dbReference type="Gene3D" id="3.40.50.150">
    <property type="entry name" value="Vaccinia Virus protein VP39"/>
    <property type="match status" value="1"/>
</dbReference>
<dbReference type="InterPro" id="IPR050714">
    <property type="entry name" value="Cobalamin_biosynth_MTase"/>
</dbReference>
<dbReference type="PANTHER" id="PTHR43182">
    <property type="entry name" value="COBALT-PRECORRIN-6B C(15)-METHYLTRANSFERASE (DECARBOXYLATING)"/>
    <property type="match status" value="1"/>
</dbReference>
<dbReference type="EMBL" id="JADEXG010000017">
    <property type="protein sequence ID" value="MBE9077475.1"/>
    <property type="molecule type" value="Genomic_DNA"/>
</dbReference>
<evidence type="ECO:0000256" key="3">
    <source>
        <dbReference type="ARBA" id="ARBA00022603"/>
    </source>
</evidence>
<dbReference type="GO" id="GO:0032259">
    <property type="term" value="P:methylation"/>
    <property type="evidence" value="ECO:0007669"/>
    <property type="project" value="UniProtKB-KW"/>
</dbReference>
<dbReference type="AlphaFoldDB" id="A0A8J7AM18"/>
<dbReference type="PANTHER" id="PTHR43182:SF1">
    <property type="entry name" value="COBALT-PRECORRIN-7 C(5)-METHYLTRANSFERASE"/>
    <property type="match status" value="1"/>
</dbReference>
<keyword evidence="3" id="KW-0489">Methyltransferase</keyword>
<proteinExistence type="predicted"/>
<dbReference type="Gene3D" id="3.30.950.10">
    <property type="entry name" value="Methyltransferase, Cobalt-precorrin-4 Transmethylase, Domain 2"/>
    <property type="match status" value="1"/>
</dbReference>
<dbReference type="SUPFAM" id="SSF53790">
    <property type="entry name" value="Tetrapyrrole methylase"/>
    <property type="match status" value="1"/>
</dbReference>
<dbReference type="PIRSF" id="PIRSF036428">
    <property type="entry name" value="CobL"/>
    <property type="match status" value="1"/>
</dbReference>
<dbReference type="InterPro" id="IPR014776">
    <property type="entry name" value="4pyrrole_Mease_sub2"/>
</dbReference>
<dbReference type="InterPro" id="IPR000878">
    <property type="entry name" value="4pyrrol_Mease"/>
</dbReference>
<dbReference type="InterPro" id="IPR014777">
    <property type="entry name" value="4pyrrole_Mease_sub1"/>
</dbReference>
<comment type="caution">
    <text evidence="7">The sequence shown here is derived from an EMBL/GenBank/DDBJ whole genome shotgun (WGS) entry which is preliminary data.</text>
</comment>
<evidence type="ECO:0000313" key="8">
    <source>
        <dbReference type="Proteomes" id="UP000636505"/>
    </source>
</evidence>
<dbReference type="InterPro" id="IPR014008">
    <property type="entry name" value="Cbl_synth_MTase_CbiT"/>
</dbReference>
<keyword evidence="8" id="KW-1185">Reference proteome</keyword>
<dbReference type="InterPro" id="IPR029063">
    <property type="entry name" value="SAM-dependent_MTases_sf"/>
</dbReference>
<dbReference type="InterPro" id="IPR035996">
    <property type="entry name" value="4pyrrol_Methylase_sf"/>
</dbReference>
<dbReference type="InterPro" id="IPR006365">
    <property type="entry name" value="Cbl_synth_CobL"/>
</dbReference>